<accession>A0A5N6QFU9</accession>
<dbReference type="OrthoDB" id="786951at2759"/>
<evidence type="ECO:0000313" key="4">
    <source>
        <dbReference type="Proteomes" id="UP000327013"/>
    </source>
</evidence>
<keyword evidence="4" id="KW-1185">Reference proteome</keyword>
<dbReference type="EMBL" id="CM017321">
    <property type="protein sequence ID" value="KAE7997254.1"/>
    <property type="molecule type" value="Genomic_DNA"/>
</dbReference>
<evidence type="ECO:0000313" key="3">
    <source>
        <dbReference type="EMBL" id="KAE7997254.1"/>
    </source>
</evidence>
<dbReference type="GO" id="GO:0003723">
    <property type="term" value="F:RNA binding"/>
    <property type="evidence" value="ECO:0007669"/>
    <property type="project" value="UniProtKB-UniRule"/>
</dbReference>
<dbReference type="SUPFAM" id="SSF54768">
    <property type="entry name" value="dsRNA-binding domain-like"/>
    <property type="match status" value="1"/>
</dbReference>
<sequence length="195" mass="21799">MISPYTFVQRKLEAEHPILDKGLMENNCPPSENLIVKSETPSTIAQSQVRLKKPRTRPLRTAVKRSPKEGGAKVVEYEEQPPTRAGQNDTVRAQNTAFQNEGASKKGLAKSRLYEICAANYWKPPSFECCKEEGPSHAKMFTFMVIVEMQEASTTILECFGAPQLKKKTAAEHAAEGALWYLKHSGYSPKDDQII</sequence>
<dbReference type="AlphaFoldDB" id="A0A5N6QFU9"/>
<dbReference type="Pfam" id="PF14709">
    <property type="entry name" value="DND1_DSRM"/>
    <property type="match status" value="1"/>
</dbReference>
<gene>
    <name evidence="3" type="ORF">FH972_001902</name>
</gene>
<proteinExistence type="predicted"/>
<dbReference type="Gene3D" id="3.30.160.20">
    <property type="match status" value="1"/>
</dbReference>
<organism evidence="3 4">
    <name type="scientific">Carpinus fangiana</name>
    <dbReference type="NCBI Taxonomy" id="176857"/>
    <lineage>
        <taxon>Eukaryota</taxon>
        <taxon>Viridiplantae</taxon>
        <taxon>Streptophyta</taxon>
        <taxon>Embryophyta</taxon>
        <taxon>Tracheophyta</taxon>
        <taxon>Spermatophyta</taxon>
        <taxon>Magnoliopsida</taxon>
        <taxon>eudicotyledons</taxon>
        <taxon>Gunneridae</taxon>
        <taxon>Pentapetalae</taxon>
        <taxon>rosids</taxon>
        <taxon>fabids</taxon>
        <taxon>Fagales</taxon>
        <taxon>Betulaceae</taxon>
        <taxon>Carpinus</taxon>
    </lineage>
</organism>
<evidence type="ECO:0000256" key="1">
    <source>
        <dbReference type="PROSITE-ProRule" id="PRU00266"/>
    </source>
</evidence>
<protein>
    <recommendedName>
        <fullName evidence="2">DRBM domain-containing protein</fullName>
    </recommendedName>
</protein>
<dbReference type="Proteomes" id="UP000327013">
    <property type="component" value="Chromosome 1"/>
</dbReference>
<dbReference type="InterPro" id="IPR014720">
    <property type="entry name" value="dsRBD_dom"/>
</dbReference>
<feature type="domain" description="DRBM" evidence="2">
    <location>
        <begin position="108"/>
        <end position="184"/>
    </location>
</feature>
<evidence type="ECO:0000259" key="2">
    <source>
        <dbReference type="PROSITE" id="PS50137"/>
    </source>
</evidence>
<reference evidence="3 4" key="1">
    <citation type="submission" date="2019-06" db="EMBL/GenBank/DDBJ databases">
        <title>A chromosomal-level reference genome of Carpinus fangiana (Coryloideae, Betulaceae).</title>
        <authorList>
            <person name="Yang X."/>
            <person name="Wang Z."/>
            <person name="Zhang L."/>
            <person name="Hao G."/>
            <person name="Liu J."/>
            <person name="Yang Y."/>
        </authorList>
    </citation>
    <scope>NUCLEOTIDE SEQUENCE [LARGE SCALE GENOMIC DNA]</scope>
    <source>
        <strain evidence="3">Cfa_2016G</strain>
        <tissue evidence="3">Leaf</tissue>
    </source>
</reference>
<dbReference type="SMART" id="SM00358">
    <property type="entry name" value="DSRM"/>
    <property type="match status" value="1"/>
</dbReference>
<dbReference type="CDD" id="cd19869">
    <property type="entry name" value="DSRM_DCL_plant"/>
    <property type="match status" value="1"/>
</dbReference>
<name>A0A5N6QFU9_9ROSI</name>
<dbReference type="PROSITE" id="PS50137">
    <property type="entry name" value="DS_RBD"/>
    <property type="match status" value="1"/>
</dbReference>
<keyword evidence="1" id="KW-0694">RNA-binding</keyword>